<dbReference type="PROSITE" id="PS51740">
    <property type="entry name" value="SPOVT_ABRB"/>
    <property type="match status" value="1"/>
</dbReference>
<dbReference type="InterPro" id="IPR007159">
    <property type="entry name" value="SpoVT-AbrB_dom"/>
</dbReference>
<evidence type="ECO:0000256" key="1">
    <source>
        <dbReference type="PROSITE-ProRule" id="PRU01076"/>
    </source>
</evidence>
<comment type="caution">
    <text evidence="3">The sequence shown here is derived from an EMBL/GenBank/DDBJ whole genome shotgun (WGS) entry which is preliminary data.</text>
</comment>
<evidence type="ECO:0000313" key="4">
    <source>
        <dbReference type="Proteomes" id="UP000091969"/>
    </source>
</evidence>
<proteinExistence type="predicted"/>
<keyword evidence="1" id="KW-0238">DNA-binding</keyword>
<protein>
    <recommendedName>
        <fullName evidence="2">SpoVT-AbrB domain-containing protein</fullName>
    </recommendedName>
</protein>
<dbReference type="SMART" id="SM00966">
    <property type="entry name" value="SpoVT_AbrB"/>
    <property type="match status" value="1"/>
</dbReference>
<dbReference type="Gene3D" id="2.10.260.10">
    <property type="match status" value="1"/>
</dbReference>
<sequence>MEAVEAVVSSKGQVTLPAAMRAKLGIRPGSYIQFELRGQELVIRPETPMSAYYGMLKGYDLGDDLEPPKEPDREFD</sequence>
<dbReference type="SUPFAM" id="SSF89447">
    <property type="entry name" value="AbrB/MazE/MraZ-like"/>
    <property type="match status" value="1"/>
</dbReference>
<accession>A0A1A6DWR3</accession>
<dbReference type="GO" id="GO:0003677">
    <property type="term" value="F:DNA binding"/>
    <property type="evidence" value="ECO:0007669"/>
    <property type="project" value="UniProtKB-UniRule"/>
</dbReference>
<dbReference type="NCBIfam" id="TIGR01439">
    <property type="entry name" value="lp_hng_hel_AbrB"/>
    <property type="match status" value="1"/>
</dbReference>
<dbReference type="InterPro" id="IPR037914">
    <property type="entry name" value="SpoVT-AbrB_sf"/>
</dbReference>
<name>A0A1A6DWR3_9BURK</name>
<dbReference type="RefSeq" id="WP_068608159.1">
    <property type="nucleotide sequence ID" value="NZ_LZDH01000045.1"/>
</dbReference>
<dbReference type="EMBL" id="LZDH01000045">
    <property type="protein sequence ID" value="OBS31230.1"/>
    <property type="molecule type" value="Genomic_DNA"/>
</dbReference>
<dbReference type="AlphaFoldDB" id="A0A1A6DWR3"/>
<evidence type="ECO:0000313" key="3">
    <source>
        <dbReference type="EMBL" id="OBS31230.1"/>
    </source>
</evidence>
<keyword evidence="4" id="KW-1185">Reference proteome</keyword>
<feature type="domain" description="SpoVT-AbrB" evidence="2">
    <location>
        <begin position="3"/>
        <end position="48"/>
    </location>
</feature>
<gene>
    <name evidence="3" type="ORF">A9O67_03385</name>
</gene>
<dbReference type="Pfam" id="PF04014">
    <property type="entry name" value="MazE_antitoxin"/>
    <property type="match status" value="1"/>
</dbReference>
<reference evidence="3 4" key="1">
    <citation type="submission" date="2016-06" db="EMBL/GenBank/DDBJ databases">
        <title>Genome sequence of Tepidimonas fonticaldi PL17.</title>
        <authorList>
            <person name="Pinnaka A.K."/>
        </authorList>
    </citation>
    <scope>NUCLEOTIDE SEQUENCE [LARGE SCALE GENOMIC DNA]</scope>
    <source>
        <strain evidence="3 4">PL17</strain>
    </source>
</reference>
<dbReference type="OrthoDB" id="9811597at2"/>
<dbReference type="STRING" id="1101373.A9O67_03385"/>
<organism evidence="3 4">
    <name type="scientific">Tepidimonas fonticaldi</name>
    <dbReference type="NCBI Taxonomy" id="1101373"/>
    <lineage>
        <taxon>Bacteria</taxon>
        <taxon>Pseudomonadati</taxon>
        <taxon>Pseudomonadota</taxon>
        <taxon>Betaproteobacteria</taxon>
        <taxon>Burkholderiales</taxon>
        <taxon>Tepidimonas</taxon>
    </lineage>
</organism>
<evidence type="ECO:0000259" key="2">
    <source>
        <dbReference type="PROSITE" id="PS51740"/>
    </source>
</evidence>
<dbReference type="Proteomes" id="UP000091969">
    <property type="component" value="Unassembled WGS sequence"/>
</dbReference>